<feature type="transmembrane region" description="Helical" evidence="7">
    <location>
        <begin position="414"/>
        <end position="437"/>
    </location>
</feature>
<dbReference type="OrthoDB" id="294541at2759"/>
<comment type="caution">
    <text evidence="9">The sequence shown here is derived from an EMBL/GenBank/DDBJ whole genome shotgun (WGS) entry which is preliminary data.</text>
</comment>
<feature type="transmembrane region" description="Helical" evidence="7">
    <location>
        <begin position="268"/>
        <end position="286"/>
    </location>
</feature>
<comment type="subcellular location">
    <subcellularLocation>
        <location evidence="1">Membrane</location>
        <topology evidence="1">Multi-pass membrane protein</topology>
    </subcellularLocation>
</comment>
<feature type="transmembrane region" description="Helical" evidence="7">
    <location>
        <begin position="231"/>
        <end position="248"/>
    </location>
</feature>
<evidence type="ECO:0000256" key="7">
    <source>
        <dbReference type="SAM" id="Phobius"/>
    </source>
</evidence>
<evidence type="ECO:0000256" key="3">
    <source>
        <dbReference type="ARBA" id="ARBA00022989"/>
    </source>
</evidence>
<dbReference type="GO" id="GO:0016020">
    <property type="term" value="C:membrane"/>
    <property type="evidence" value="ECO:0007669"/>
    <property type="project" value="UniProtKB-SubCell"/>
</dbReference>
<protein>
    <submittedName>
        <fullName evidence="9">Transmembrane protein 104</fullName>
    </submittedName>
</protein>
<dbReference type="Proteomes" id="UP000192578">
    <property type="component" value="Unassembled WGS sequence"/>
</dbReference>
<dbReference type="Pfam" id="PF01490">
    <property type="entry name" value="Aa_trans"/>
    <property type="match status" value="2"/>
</dbReference>
<keyword evidence="10" id="KW-1185">Reference proteome</keyword>
<feature type="transmembrane region" description="Helical" evidence="7">
    <location>
        <begin position="298"/>
        <end position="321"/>
    </location>
</feature>
<dbReference type="InterPro" id="IPR013057">
    <property type="entry name" value="AA_transpt_TM"/>
</dbReference>
<dbReference type="AlphaFoldDB" id="A0A9X6NJR8"/>
<name>A0A9X6NJR8_HYPEX</name>
<feature type="domain" description="Amino acid transporter transmembrane" evidence="8">
    <location>
        <begin position="16"/>
        <end position="67"/>
    </location>
</feature>
<evidence type="ECO:0000313" key="9">
    <source>
        <dbReference type="EMBL" id="OWA51716.1"/>
    </source>
</evidence>
<feature type="domain" description="Amino acid transporter transmembrane" evidence="8">
    <location>
        <begin position="121"/>
        <end position="440"/>
    </location>
</feature>
<keyword evidence="4 7" id="KW-0472">Membrane</keyword>
<feature type="transmembrane region" description="Helical" evidence="7">
    <location>
        <begin position="12"/>
        <end position="35"/>
    </location>
</feature>
<feature type="transmembrane region" description="Helical" evidence="7">
    <location>
        <begin position="41"/>
        <end position="65"/>
    </location>
</feature>
<comment type="similarity">
    <text evidence="6">Belongs to the TMEM104 family.</text>
</comment>
<feature type="transmembrane region" description="Helical" evidence="7">
    <location>
        <begin position="464"/>
        <end position="485"/>
    </location>
</feature>
<feature type="transmembrane region" description="Helical" evidence="7">
    <location>
        <begin position="348"/>
        <end position="369"/>
    </location>
</feature>
<sequence>MAGDSHTDPGASYSSTVGFLFIFNLIVGTGALTLPKAFSEAGYVLGTIVITLIGFMSYVSATFVLEAMSNANAVLKVKKFDEEHEEEDDRIAGQRQEIVEHSPLINEREPIGETDSLFQIKRRIELGQMAGMFFTKVGAYLFYLAMVVYLYGDLSIYSTAVPKSLRDVACTFVNESHPLNMTDKDPCWPSSPNLSRANAYRIFVVVFAFTLGPFTFFNVQKTKYLQVVTSLTRWLAILMMIILAVIWIAQGRNEGHPKVAQLNAFPNIFGTAVYAFMCHHSLPGVVTPIKRKNRIHGLVFGDFGSVLILYLVLALTGVFLFKEPKDLYTLNFFDISDPTQVPPIFVRYFLALFPVFTLSSTFPIVGITLRNNIRTLFEMILHREMPWKVEKIVLPLITLLPPITIALLTDQVQFLVGVTGSYAGVAIMYIIPAMMVFCSRKHVAKVIPLAVTVRLPYRSPFHHVFWIYLTNIWAVAAVTIITVNLGGEFRHLGSHRGTSHHRKAQKNHRKRVKLHFYCR</sequence>
<evidence type="ECO:0000256" key="2">
    <source>
        <dbReference type="ARBA" id="ARBA00022692"/>
    </source>
</evidence>
<evidence type="ECO:0000256" key="4">
    <source>
        <dbReference type="ARBA" id="ARBA00023136"/>
    </source>
</evidence>
<keyword evidence="5" id="KW-0325">Glycoprotein</keyword>
<proteinExistence type="inferred from homology"/>
<evidence type="ECO:0000256" key="5">
    <source>
        <dbReference type="ARBA" id="ARBA00023180"/>
    </source>
</evidence>
<keyword evidence="3 7" id="KW-1133">Transmembrane helix</keyword>
<evidence type="ECO:0000259" key="8">
    <source>
        <dbReference type="Pfam" id="PF01490"/>
    </source>
</evidence>
<dbReference type="PANTHER" id="PTHR16189">
    <property type="entry name" value="TRANSMEMBRANE PROTEIN 104-RELATED"/>
    <property type="match status" value="1"/>
</dbReference>
<evidence type="ECO:0000256" key="6">
    <source>
        <dbReference type="ARBA" id="ARBA00038166"/>
    </source>
</evidence>
<feature type="transmembrane region" description="Helical" evidence="7">
    <location>
        <begin position="130"/>
        <end position="152"/>
    </location>
</feature>
<feature type="transmembrane region" description="Helical" evidence="7">
    <location>
        <begin position="199"/>
        <end position="219"/>
    </location>
</feature>
<evidence type="ECO:0000256" key="1">
    <source>
        <dbReference type="ARBA" id="ARBA00004141"/>
    </source>
</evidence>
<reference evidence="10" key="1">
    <citation type="submission" date="2017-01" db="EMBL/GenBank/DDBJ databases">
        <title>Comparative genomics of anhydrobiosis in the tardigrade Hypsibius dujardini.</title>
        <authorList>
            <person name="Yoshida Y."/>
            <person name="Koutsovoulos G."/>
            <person name="Laetsch D."/>
            <person name="Stevens L."/>
            <person name="Kumar S."/>
            <person name="Horikawa D."/>
            <person name="Ishino K."/>
            <person name="Komine S."/>
            <person name="Tomita M."/>
            <person name="Blaxter M."/>
            <person name="Arakawa K."/>
        </authorList>
    </citation>
    <scope>NUCLEOTIDE SEQUENCE [LARGE SCALE GENOMIC DNA]</scope>
    <source>
        <strain evidence="10">Z151</strain>
    </source>
</reference>
<keyword evidence="2 7" id="KW-0812">Transmembrane</keyword>
<dbReference type="EMBL" id="MTYJ01000236">
    <property type="protein sequence ID" value="OWA51716.1"/>
    <property type="molecule type" value="Genomic_DNA"/>
</dbReference>
<organism evidence="9 10">
    <name type="scientific">Hypsibius exemplaris</name>
    <name type="common">Freshwater tardigrade</name>
    <dbReference type="NCBI Taxonomy" id="2072580"/>
    <lineage>
        <taxon>Eukaryota</taxon>
        <taxon>Metazoa</taxon>
        <taxon>Ecdysozoa</taxon>
        <taxon>Tardigrada</taxon>
        <taxon>Eutardigrada</taxon>
        <taxon>Parachela</taxon>
        <taxon>Hypsibioidea</taxon>
        <taxon>Hypsibiidae</taxon>
        <taxon>Hypsibius</taxon>
    </lineage>
</organism>
<evidence type="ECO:0000313" key="10">
    <source>
        <dbReference type="Proteomes" id="UP000192578"/>
    </source>
</evidence>
<gene>
    <name evidence="9" type="ORF">BV898_16188</name>
</gene>
<dbReference type="PANTHER" id="PTHR16189:SF0">
    <property type="entry name" value="TRANSMEMBRANE PROTEIN 104"/>
    <property type="match status" value="1"/>
</dbReference>
<accession>A0A9X6NJR8</accession>